<evidence type="ECO:0000313" key="2">
    <source>
        <dbReference type="Proteomes" id="UP000006334"/>
    </source>
</evidence>
<dbReference type="AlphaFoldDB" id="K6Y931"/>
<name>K6Y931_9ALTE</name>
<protein>
    <submittedName>
        <fullName evidence="1">Uncharacterized protein</fullName>
    </submittedName>
</protein>
<gene>
    <name evidence="1" type="ORF">GLIP_0527</name>
</gene>
<dbReference type="EMBL" id="BAEN01000015">
    <property type="protein sequence ID" value="GAC13173.1"/>
    <property type="molecule type" value="Genomic_DNA"/>
</dbReference>
<sequence>MTRAFGKFVQKMDDGLAEVYLQKNQQYEDRQIRLEAMKYCGLPAD</sequence>
<evidence type="ECO:0000313" key="1">
    <source>
        <dbReference type="EMBL" id="GAC13173.1"/>
    </source>
</evidence>
<dbReference type="STRING" id="1127673.GLIP_0527"/>
<keyword evidence="2" id="KW-1185">Reference proteome</keyword>
<reference evidence="1 2" key="1">
    <citation type="journal article" date="2017" name="Antonie Van Leeuwenhoek">
        <title>Rhizobium rhizosphaerae sp. nov., a novel species isolated from rice rhizosphere.</title>
        <authorList>
            <person name="Zhao J.J."/>
            <person name="Zhang J."/>
            <person name="Zhang R.J."/>
            <person name="Zhang C.W."/>
            <person name="Yin H.Q."/>
            <person name="Zhang X.X."/>
        </authorList>
    </citation>
    <scope>NUCLEOTIDE SEQUENCE [LARGE SCALE GENOMIC DNA]</scope>
    <source>
        <strain evidence="1 2">E3</strain>
    </source>
</reference>
<comment type="caution">
    <text evidence="1">The sequence shown here is derived from an EMBL/GenBank/DDBJ whole genome shotgun (WGS) entry which is preliminary data.</text>
</comment>
<organism evidence="1 2">
    <name type="scientific">Aliiglaciecola lipolytica E3</name>
    <dbReference type="NCBI Taxonomy" id="1127673"/>
    <lineage>
        <taxon>Bacteria</taxon>
        <taxon>Pseudomonadati</taxon>
        <taxon>Pseudomonadota</taxon>
        <taxon>Gammaproteobacteria</taxon>
        <taxon>Alteromonadales</taxon>
        <taxon>Alteromonadaceae</taxon>
        <taxon>Aliiglaciecola</taxon>
    </lineage>
</organism>
<accession>K6Y931</accession>
<dbReference type="Proteomes" id="UP000006334">
    <property type="component" value="Unassembled WGS sequence"/>
</dbReference>
<proteinExistence type="predicted"/>